<comment type="caution">
    <text evidence="2">The sequence shown here is derived from an EMBL/GenBank/DDBJ whole genome shotgun (WGS) entry which is preliminary data.</text>
</comment>
<name>A0A1Y1WPH7_9FUNG</name>
<sequence>MEIHRKFLLTLFVGLIGFISYVKADICTPEYVRTPEKLTINSSCKSGYYLLNKAKTAVVADTGLATACKSGSECKLRYCAKADGQTPCVETGLTGNFIYALNNNGILKCSTADTCEYVTGVNGNYYLNAMEDRFTKPLIKCATEGAAVTCSSVTSIKDGYYENAETSSATNANNRFIKCIGANCEIVATAANGYYSMLGQTNVVYKCISTGCSKIADADKTSSCNNDGVILGTIHSPSSGSIQHFCLNKSSDDKDKVKFVDVSESYYIVSYTNDGTGLIDDPTVFGEGGAQINAGAKKEYFLKVGNGAVYVENGVQGYYINGNSGDKDDNPILKITDGSTFTKIPKEDTFFKTSCDIQGSAAGTILKTGTEDDPTYISFCPTHGASNAINFSVTTDAYMYLKLQTGPSALGREDESVLIKYGNGKISVYDKAGKTGYILNSGPDKTEYPLIKCDSGTCTQLPDNEVANGYYKNVADDESTHPIIKCLGGSSGCVNVAISSLSTSCADAQKPDIIQVFGETKLCLSEDDSTSLEFPSSSTDTNEYYLIRQTKNMKTVFNGEVANPKDNKIVVNVQQNTVTLIHTNTGYYVNDGPDKGVLPLIQCMDGECETISNKDLATADGCSDTAGVLIFLTPKYQFCYEKSVNSLDLSGKTGDKYYYIEVEKDKSSIFTGLYELGDKVNSKRGGVLVRTNKNMVELVTEDGYYVTTNPTSKLVRCDEGNCNKEDPSTGVYINAGSAGGIIEYTQGGTGSVKSATANGYYLNYKDPSKLYYCETTTRCQSIDKPQNGYYLYAGNGHDTTNKAIMCDDNGCNGITHAACDSTKGGKLNAHGTDICTGESTNSIPIVTDGTETYHLITISYGYGGPFNVDSLTAAGDTAKILLKNTKNSLVMVTPAAGYYYNANNKLIYCKSSDAKECSEITPSDYSYYLNVGNNASIKPIIRCQGTSSCAEIADTEEDVVTTACTLGKLFFDGSTIKNFCYGDSTNKYQMDFTTDGLKYTILTLVGTTALKVKPAGTNTAEEQYIIESGDNKVTVIKSVTQNTYFINSGSDPSGNKLIKCTAANTCESVPAEEGYYIYGINRDKSIIYCSSDCEIRTAVKGYYVNGAGTANTNKIISFDGENRFSIVDASTDVGGVTSTDENTCVEGKILKKSEGEFCIDSTAENAKKLETVGVEEYLYITTTTGGNNFFTGEYVNTDLHALVQITTEKSVIIVDTDTPGDYFVPTSTSESAIIYRINGKKQIRNLIGYYLEGTVWFACGSSSCSQNDVLATSCDAESAGKIINDEEAGVKKLCKTASDTEPIDISSEEIVYYTVTGDGTSLFGSSEKKLLKVGGNKVIEVGKASGYNKEGYYLDDDDNTLIYCEKDEADQCEVVTPVEGYYYTKNDSTNYISCKKTKGVISCTSESFASQESSCNKIGKIKSSDQKFCNDATGVDANGDVYLYYKLTITESVASETPFGEAGELLIKVGKYSVTVVQPSIGYYLTATTGLNNAMIYCNVNDDISKCKAVETAKQGYYIKAEDNTKQIISCNSDCKEVDMENTETCSGVSNIIYIKNENEDDEIKGTYNYCVDESSNDGMIEIKTDDFVYEILAAEDVGSSAAFEDKVNNPGHYLIRNTESSFVVESINDKGYIVNEATDSEDYPLIEVKESLGNERDYEKVSSAKVTGVYYINAALTTNVNNLIVCNEGTCASKNVKVGYYINGSDTDTNKIIKCASDSKCVGIAVDADSTSTDIDTTGTECTVAGKILVGGSNFCDTSSGNGVSISETDASFYYFASTVTGTLITGKSLVKVANNAVTVLTTIPPGYYKNSGSGNPILKCTISNTCTPVTSELTKCSDTGVKIGSLIKDSTDKFYVCIGTDDSDRLEITESDTSDTYYSLKITDTIFGSANDNVILRKGKKFINKVLTADDEVDSTSKNIYINNSAKTLSSKTDYEACCVDGSITNYEYKNNKYLDTEYRKCVINCDVTKGGCKEGYYIVDKDYKLITTAGTEGTLYQCTSGSCNEPTSIPIGYIINAGNTGETGKDVPYIVCSPTVSGIKCKVADIPSAAGCSGSTGYIFKHSTDSKIRICLGLLSTSGTDNGVVLDTSSTSTEAEGEVKSERYIVKVDDNGIFGNYRILRYVTVTVEAGNATVDKVQTGQNIPLYKYTDEKYKIYETTSKDLKDTVCKKNNEIYEFKFEKTDEVNKINYYELNDYKKNA</sequence>
<keyword evidence="3" id="KW-1185">Reference proteome</keyword>
<organism evidence="2 3">
    <name type="scientific">Anaeromyces robustus</name>
    <dbReference type="NCBI Taxonomy" id="1754192"/>
    <lineage>
        <taxon>Eukaryota</taxon>
        <taxon>Fungi</taxon>
        <taxon>Fungi incertae sedis</taxon>
        <taxon>Chytridiomycota</taxon>
        <taxon>Chytridiomycota incertae sedis</taxon>
        <taxon>Neocallimastigomycetes</taxon>
        <taxon>Neocallimastigales</taxon>
        <taxon>Neocallimastigaceae</taxon>
        <taxon>Anaeromyces</taxon>
    </lineage>
</organism>
<evidence type="ECO:0000256" key="1">
    <source>
        <dbReference type="SAM" id="SignalP"/>
    </source>
</evidence>
<proteinExistence type="predicted"/>
<protein>
    <submittedName>
        <fullName evidence="2">Scaffoldin</fullName>
    </submittedName>
</protein>
<accession>A0A1Y1WPH7</accession>
<keyword evidence="1" id="KW-0732">Signal</keyword>
<evidence type="ECO:0000313" key="2">
    <source>
        <dbReference type="EMBL" id="ORX75451.1"/>
    </source>
</evidence>
<dbReference type="EMBL" id="MCFG01000356">
    <property type="protein sequence ID" value="ORX75451.1"/>
    <property type="molecule type" value="Genomic_DNA"/>
</dbReference>
<reference evidence="2 3" key="1">
    <citation type="submission" date="2016-08" db="EMBL/GenBank/DDBJ databases">
        <title>A Parts List for Fungal Cellulosomes Revealed by Comparative Genomics.</title>
        <authorList>
            <consortium name="DOE Joint Genome Institute"/>
            <person name="Haitjema C.H."/>
            <person name="Gilmore S.P."/>
            <person name="Henske J.K."/>
            <person name="Solomon K.V."/>
            <person name="De Groot R."/>
            <person name="Kuo A."/>
            <person name="Mondo S.J."/>
            <person name="Salamov A.A."/>
            <person name="Labutti K."/>
            <person name="Zhao Z."/>
            <person name="Chiniquy J."/>
            <person name="Barry K."/>
            <person name="Brewer H.M."/>
            <person name="Purvine S.O."/>
            <person name="Wright A.T."/>
            <person name="Boxma B."/>
            <person name="Van Alen T."/>
            <person name="Hackstein J.H."/>
            <person name="Baker S.E."/>
            <person name="Grigoriev I.V."/>
            <person name="O'Malley M.A."/>
        </authorList>
    </citation>
    <scope>NUCLEOTIDE SEQUENCE [LARGE SCALE GENOMIC DNA]</scope>
    <source>
        <strain evidence="2 3">S4</strain>
    </source>
</reference>
<feature type="signal peptide" evidence="1">
    <location>
        <begin position="1"/>
        <end position="24"/>
    </location>
</feature>
<feature type="chain" id="PRO_5012824457" evidence="1">
    <location>
        <begin position="25"/>
        <end position="2203"/>
    </location>
</feature>
<gene>
    <name evidence="2" type="ORF">BCR32DRAFT_296897</name>
</gene>
<evidence type="ECO:0000313" key="3">
    <source>
        <dbReference type="Proteomes" id="UP000193944"/>
    </source>
</evidence>
<reference evidence="2 3" key="2">
    <citation type="submission" date="2016-08" db="EMBL/GenBank/DDBJ databases">
        <title>Pervasive Adenine N6-methylation of Active Genes in Fungi.</title>
        <authorList>
            <consortium name="DOE Joint Genome Institute"/>
            <person name="Mondo S.J."/>
            <person name="Dannebaum R.O."/>
            <person name="Kuo R.C."/>
            <person name="Labutti K."/>
            <person name="Haridas S."/>
            <person name="Kuo A."/>
            <person name="Salamov A."/>
            <person name="Ahrendt S.R."/>
            <person name="Lipzen A."/>
            <person name="Sullivan W."/>
            <person name="Andreopoulos W.B."/>
            <person name="Clum A."/>
            <person name="Lindquist E."/>
            <person name="Daum C."/>
            <person name="Ramamoorthy G.K."/>
            <person name="Gryganskyi A."/>
            <person name="Culley D."/>
            <person name="Magnuson J.K."/>
            <person name="James T.Y."/>
            <person name="O'Malley M.A."/>
            <person name="Stajich J.E."/>
            <person name="Spatafora J.W."/>
            <person name="Visel A."/>
            <person name="Grigoriev I.V."/>
        </authorList>
    </citation>
    <scope>NUCLEOTIDE SEQUENCE [LARGE SCALE GENOMIC DNA]</scope>
    <source>
        <strain evidence="2 3">S4</strain>
    </source>
</reference>
<dbReference type="Proteomes" id="UP000193944">
    <property type="component" value="Unassembled WGS sequence"/>
</dbReference>